<feature type="domain" description="IgGFc-binding protein N-terminal" evidence="3">
    <location>
        <begin position="232"/>
        <end position="536"/>
    </location>
</feature>
<dbReference type="PROSITE" id="PS51257">
    <property type="entry name" value="PROKAR_LIPOPROTEIN"/>
    <property type="match status" value="1"/>
</dbReference>
<name>A0ABT5EJ51_9BACT</name>
<sequence>MTSARLKHTAFVAFALLLVPGVLAVSCSATSNRNEFGDGGAGGEGPGGPGGPGSGGMGGDIFVGSGGSGGLGGGDPGVDPTTCDEAAAARTYIGCDFWPTVVANNVWSIFDYAVVVANAGDQPAEVTVTRGANTIATATVPPNDLAKIYLPWVPELKGPDANECGSATPLSSTVRVPDGAYHLVTTRPVTVYQFSALEYGPQGGPPGKDWSSCPGQFCSFPGPLECFSYSNDASLLLPSTAMTGNYRITSYKGWAGANIGAYFAVTGTQDGTSVQVKVSGKGEIVGGGGVPSTAANGLATFPVNRGEVVEVLFAPTSDPAGSLVYADKPVQVIAGIPCTQMPEGVVACDHIEESVFPAETLGKRYFVTVPTSPGGGPVGHVVRIFGNVNGTKLTYPGTTPPGAPLSINAGQVFDLGQVGADFEIVGDHEFAVASFQLGTELVDLFGDKGDPAQSLATAVEQYRLKYIFLAPSDYDVNYVDVVQPLSATVTLDGQVVAQSPTPISSAYGIVRLQLGPGKNGAHVLTATEPVGIQVMGYGSATSYQYPGGLNLGTIAPPPPPPK</sequence>
<dbReference type="Proteomes" id="UP001221411">
    <property type="component" value="Unassembled WGS sequence"/>
</dbReference>
<dbReference type="Pfam" id="PF17517">
    <property type="entry name" value="IgGFc_binding"/>
    <property type="match status" value="1"/>
</dbReference>
<dbReference type="PANTHER" id="PTHR46534:SF1">
    <property type="entry name" value="IGGFC-BINDING PROTEIN N-TERMINAL DOMAIN-CONTAINING PROTEIN"/>
    <property type="match status" value="1"/>
</dbReference>
<feature type="signal peptide" evidence="2">
    <location>
        <begin position="1"/>
        <end position="24"/>
    </location>
</feature>
<accession>A0ABT5EJ51</accession>
<keyword evidence="5" id="KW-1185">Reference proteome</keyword>
<evidence type="ECO:0000256" key="2">
    <source>
        <dbReference type="SAM" id="SignalP"/>
    </source>
</evidence>
<dbReference type="PANTHER" id="PTHR46534">
    <property type="entry name" value="IGGFC_BINDING DOMAIN-CONTAINING PROTEIN"/>
    <property type="match status" value="1"/>
</dbReference>
<organism evidence="4 5">
    <name type="scientific">Polyangium mundeleinium</name>
    <dbReference type="NCBI Taxonomy" id="2995306"/>
    <lineage>
        <taxon>Bacteria</taxon>
        <taxon>Pseudomonadati</taxon>
        <taxon>Myxococcota</taxon>
        <taxon>Polyangia</taxon>
        <taxon>Polyangiales</taxon>
        <taxon>Polyangiaceae</taxon>
        <taxon>Polyangium</taxon>
    </lineage>
</organism>
<evidence type="ECO:0000259" key="3">
    <source>
        <dbReference type="Pfam" id="PF17517"/>
    </source>
</evidence>
<evidence type="ECO:0000313" key="5">
    <source>
        <dbReference type="Proteomes" id="UP001221411"/>
    </source>
</evidence>
<dbReference type="EMBL" id="JAQNDO010000001">
    <property type="protein sequence ID" value="MDC0741841.1"/>
    <property type="molecule type" value="Genomic_DNA"/>
</dbReference>
<proteinExistence type="predicted"/>
<comment type="caution">
    <text evidence="4">The sequence shown here is derived from an EMBL/GenBank/DDBJ whole genome shotgun (WGS) entry which is preliminary data.</text>
</comment>
<reference evidence="4 5" key="1">
    <citation type="submission" date="2022-11" db="EMBL/GenBank/DDBJ databases">
        <title>Minimal conservation of predation-associated metabolite biosynthetic gene clusters underscores biosynthetic potential of Myxococcota including descriptions for ten novel species: Archangium lansinium sp. nov., Myxococcus landrumus sp. nov., Nannocystis bai.</title>
        <authorList>
            <person name="Ahearne A."/>
            <person name="Stevens C."/>
            <person name="Dowd S."/>
        </authorList>
    </citation>
    <scope>NUCLEOTIDE SEQUENCE [LARGE SCALE GENOMIC DNA]</scope>
    <source>
        <strain evidence="4 5">RJM3</strain>
    </source>
</reference>
<keyword evidence="2" id="KW-0732">Signal</keyword>
<gene>
    <name evidence="4" type="ORF">POL67_10820</name>
</gene>
<feature type="region of interest" description="Disordered" evidence="1">
    <location>
        <begin position="36"/>
        <end position="59"/>
    </location>
</feature>
<dbReference type="RefSeq" id="WP_271917171.1">
    <property type="nucleotide sequence ID" value="NZ_JAQNDO010000001.1"/>
</dbReference>
<evidence type="ECO:0000256" key="1">
    <source>
        <dbReference type="SAM" id="MobiDB-lite"/>
    </source>
</evidence>
<feature type="compositionally biased region" description="Gly residues" evidence="1">
    <location>
        <begin position="37"/>
        <end position="59"/>
    </location>
</feature>
<feature type="chain" id="PRO_5047412473" evidence="2">
    <location>
        <begin position="25"/>
        <end position="562"/>
    </location>
</feature>
<dbReference type="InterPro" id="IPR035234">
    <property type="entry name" value="IgGFc-bd_N"/>
</dbReference>
<protein>
    <submittedName>
        <fullName evidence="4">IgGFc-binding protein</fullName>
    </submittedName>
</protein>
<evidence type="ECO:0000313" key="4">
    <source>
        <dbReference type="EMBL" id="MDC0741841.1"/>
    </source>
</evidence>